<keyword evidence="3" id="KW-1185">Reference proteome</keyword>
<evidence type="ECO:0000313" key="3">
    <source>
        <dbReference type="Proteomes" id="UP000235672"/>
    </source>
</evidence>
<feature type="compositionally biased region" description="Polar residues" evidence="1">
    <location>
        <begin position="34"/>
        <end position="70"/>
    </location>
</feature>
<organism evidence="2 3">
    <name type="scientific">Hyaloscypha hepaticicola</name>
    <dbReference type="NCBI Taxonomy" id="2082293"/>
    <lineage>
        <taxon>Eukaryota</taxon>
        <taxon>Fungi</taxon>
        <taxon>Dikarya</taxon>
        <taxon>Ascomycota</taxon>
        <taxon>Pezizomycotina</taxon>
        <taxon>Leotiomycetes</taxon>
        <taxon>Helotiales</taxon>
        <taxon>Hyaloscyphaceae</taxon>
        <taxon>Hyaloscypha</taxon>
    </lineage>
</organism>
<evidence type="ECO:0000256" key="1">
    <source>
        <dbReference type="SAM" id="MobiDB-lite"/>
    </source>
</evidence>
<protein>
    <submittedName>
        <fullName evidence="2">Uncharacterized protein</fullName>
    </submittedName>
</protein>
<name>A0A2J6QJ66_9HELO</name>
<evidence type="ECO:0000313" key="2">
    <source>
        <dbReference type="EMBL" id="PMD26305.1"/>
    </source>
</evidence>
<proteinExistence type="predicted"/>
<gene>
    <name evidence="2" type="ORF">NA56DRAFT_685400</name>
</gene>
<dbReference type="OrthoDB" id="3521514at2759"/>
<dbReference type="AlphaFoldDB" id="A0A2J6QJ66"/>
<reference evidence="2 3" key="1">
    <citation type="submission" date="2016-05" db="EMBL/GenBank/DDBJ databases">
        <title>A degradative enzymes factory behind the ericoid mycorrhizal symbiosis.</title>
        <authorList>
            <consortium name="DOE Joint Genome Institute"/>
            <person name="Martino E."/>
            <person name="Morin E."/>
            <person name="Grelet G."/>
            <person name="Kuo A."/>
            <person name="Kohler A."/>
            <person name="Daghino S."/>
            <person name="Barry K."/>
            <person name="Choi C."/>
            <person name="Cichocki N."/>
            <person name="Clum A."/>
            <person name="Copeland A."/>
            <person name="Hainaut M."/>
            <person name="Haridas S."/>
            <person name="Labutti K."/>
            <person name="Lindquist E."/>
            <person name="Lipzen A."/>
            <person name="Khouja H.-R."/>
            <person name="Murat C."/>
            <person name="Ohm R."/>
            <person name="Olson A."/>
            <person name="Spatafora J."/>
            <person name="Veneault-Fourrey C."/>
            <person name="Henrissat B."/>
            <person name="Grigoriev I."/>
            <person name="Martin F."/>
            <person name="Perotto S."/>
        </authorList>
    </citation>
    <scope>NUCLEOTIDE SEQUENCE [LARGE SCALE GENOMIC DNA]</scope>
    <source>
        <strain evidence="2 3">UAMH 7357</strain>
    </source>
</reference>
<feature type="compositionally biased region" description="Low complexity" evidence="1">
    <location>
        <begin position="17"/>
        <end position="33"/>
    </location>
</feature>
<dbReference type="Proteomes" id="UP000235672">
    <property type="component" value="Unassembled WGS sequence"/>
</dbReference>
<sequence>MSSYPCSTCASHGSAKSIEAYEPSSSEAEPSNSKQTNSTYLSSSHDPGSNNLSAAESQGTSKSSINQPEPNYSACRIAAFVKDNNNSQVLHRHPSTLASIHDHTSRMAAYINEFEAAFAAL</sequence>
<feature type="region of interest" description="Disordered" evidence="1">
    <location>
        <begin position="1"/>
        <end position="70"/>
    </location>
</feature>
<feature type="compositionally biased region" description="Polar residues" evidence="1">
    <location>
        <begin position="1"/>
        <end position="11"/>
    </location>
</feature>
<dbReference type="EMBL" id="KZ613468">
    <property type="protein sequence ID" value="PMD26305.1"/>
    <property type="molecule type" value="Genomic_DNA"/>
</dbReference>
<accession>A0A2J6QJ66</accession>